<dbReference type="Pfam" id="PF01625">
    <property type="entry name" value="PMSR"/>
    <property type="match status" value="1"/>
</dbReference>
<gene>
    <name evidence="4 7" type="primary">msrA</name>
    <name evidence="7" type="ORF">ABE957_06990</name>
</gene>
<dbReference type="HAMAP" id="MF_01401">
    <property type="entry name" value="MsrA"/>
    <property type="match status" value="1"/>
</dbReference>
<evidence type="ECO:0000256" key="3">
    <source>
        <dbReference type="ARBA" id="ARBA00048782"/>
    </source>
</evidence>
<dbReference type="InterPro" id="IPR006311">
    <property type="entry name" value="TAT_signal"/>
</dbReference>
<dbReference type="InterPro" id="IPR002569">
    <property type="entry name" value="Met_Sox_Rdtase_MsrA_dom"/>
</dbReference>
<dbReference type="Proteomes" id="UP001472978">
    <property type="component" value="Unassembled WGS sequence"/>
</dbReference>
<keyword evidence="8" id="KW-1185">Reference proteome</keyword>
<comment type="similarity">
    <text evidence="4">Belongs to the MsrA Met sulfoxide reductase family.</text>
</comment>
<reference evidence="7 8" key="1">
    <citation type="submission" date="2024-05" db="EMBL/GenBank/DDBJ databases">
        <title>Halomonas sp. CS7 16S ribosomal RNA gene Genome sequencing and assembly.</title>
        <authorList>
            <person name="Yook S."/>
        </authorList>
    </citation>
    <scope>NUCLEOTIDE SEQUENCE [LARGE SCALE GENOMIC DNA]</scope>
    <source>
        <strain evidence="7 8">CS7</strain>
    </source>
</reference>
<comment type="catalytic activity">
    <reaction evidence="2 4">
        <text>L-methionyl-[protein] + [thioredoxin]-disulfide + H2O = L-methionyl-(S)-S-oxide-[protein] + [thioredoxin]-dithiol</text>
        <dbReference type="Rhea" id="RHEA:14217"/>
        <dbReference type="Rhea" id="RHEA-COMP:10698"/>
        <dbReference type="Rhea" id="RHEA-COMP:10700"/>
        <dbReference type="Rhea" id="RHEA-COMP:12313"/>
        <dbReference type="Rhea" id="RHEA-COMP:12315"/>
        <dbReference type="ChEBI" id="CHEBI:15377"/>
        <dbReference type="ChEBI" id="CHEBI:16044"/>
        <dbReference type="ChEBI" id="CHEBI:29950"/>
        <dbReference type="ChEBI" id="CHEBI:44120"/>
        <dbReference type="ChEBI" id="CHEBI:50058"/>
        <dbReference type="EC" id="1.8.4.11"/>
    </reaction>
</comment>
<dbReference type="GO" id="GO:0008113">
    <property type="term" value="F:peptide-methionine (S)-S-oxide reductase activity"/>
    <property type="evidence" value="ECO:0007669"/>
    <property type="project" value="UniProtKB-EC"/>
</dbReference>
<comment type="function">
    <text evidence="4">Has an important function as a repair enzyme for proteins that have been inactivated by oxidation. Catalyzes the reversible oxidation-reduction of methionine sulfoxide in proteins to methionine.</text>
</comment>
<dbReference type="SUPFAM" id="SSF55068">
    <property type="entry name" value="Peptide methionine sulfoxide reductase"/>
    <property type="match status" value="1"/>
</dbReference>
<feature type="domain" description="Peptide methionine sulphoxide reductase MsrA" evidence="6">
    <location>
        <begin position="60"/>
        <end position="211"/>
    </location>
</feature>
<dbReference type="NCBIfam" id="TIGR00401">
    <property type="entry name" value="msrA"/>
    <property type="match status" value="1"/>
</dbReference>
<proteinExistence type="inferred from homology"/>
<evidence type="ECO:0000256" key="2">
    <source>
        <dbReference type="ARBA" id="ARBA00047806"/>
    </source>
</evidence>
<dbReference type="PANTHER" id="PTHR43774:SF1">
    <property type="entry name" value="PEPTIDE METHIONINE SULFOXIDE REDUCTASE MSRA 2"/>
    <property type="match status" value="1"/>
</dbReference>
<accession>A0ABV1N3V2</accession>
<keyword evidence="5" id="KW-0732">Signal</keyword>
<protein>
    <recommendedName>
        <fullName evidence="4">Peptide methionine sulfoxide reductase MsrA</fullName>
        <shortName evidence="4">Protein-methionine-S-oxide reductase</shortName>
        <ecNumber evidence="4">1.8.4.11</ecNumber>
    </recommendedName>
    <alternativeName>
        <fullName evidence="4">Peptide-methionine (S)-S-oxide reductase</fullName>
        <shortName evidence="4">Peptide Met(O) reductase</shortName>
    </alternativeName>
</protein>
<dbReference type="PROSITE" id="PS51318">
    <property type="entry name" value="TAT"/>
    <property type="match status" value="1"/>
</dbReference>
<evidence type="ECO:0000259" key="6">
    <source>
        <dbReference type="Pfam" id="PF01625"/>
    </source>
</evidence>
<dbReference type="EMBL" id="JBEGCI010000005">
    <property type="protein sequence ID" value="MEQ6888414.1"/>
    <property type="molecule type" value="Genomic_DNA"/>
</dbReference>
<feature type="signal peptide" evidence="5">
    <location>
        <begin position="1"/>
        <end position="32"/>
    </location>
</feature>
<dbReference type="Gene3D" id="3.30.1060.10">
    <property type="entry name" value="Peptide methionine sulphoxide reductase MsrA"/>
    <property type="match status" value="1"/>
</dbReference>
<evidence type="ECO:0000313" key="8">
    <source>
        <dbReference type="Proteomes" id="UP001472978"/>
    </source>
</evidence>
<dbReference type="RefSeq" id="WP_349757951.1">
    <property type="nucleotide sequence ID" value="NZ_JBEGCI010000005.1"/>
</dbReference>
<feature type="active site" evidence="4">
    <location>
        <position position="66"/>
    </location>
</feature>
<evidence type="ECO:0000313" key="7">
    <source>
        <dbReference type="EMBL" id="MEQ6888414.1"/>
    </source>
</evidence>
<dbReference type="InterPro" id="IPR036509">
    <property type="entry name" value="Met_Sox_Rdtase_MsrA_sf"/>
</dbReference>
<feature type="chain" id="PRO_5047025656" description="Peptide methionine sulfoxide reductase MsrA" evidence="5">
    <location>
        <begin position="33"/>
        <end position="241"/>
    </location>
</feature>
<dbReference type="PANTHER" id="PTHR43774">
    <property type="entry name" value="PEPTIDE METHIONINE SULFOXIDE REDUCTASE"/>
    <property type="match status" value="1"/>
</dbReference>
<comment type="catalytic activity">
    <reaction evidence="3 4">
        <text>[thioredoxin]-disulfide + L-methionine + H2O = L-methionine (S)-S-oxide + [thioredoxin]-dithiol</text>
        <dbReference type="Rhea" id="RHEA:19993"/>
        <dbReference type="Rhea" id="RHEA-COMP:10698"/>
        <dbReference type="Rhea" id="RHEA-COMP:10700"/>
        <dbReference type="ChEBI" id="CHEBI:15377"/>
        <dbReference type="ChEBI" id="CHEBI:29950"/>
        <dbReference type="ChEBI" id="CHEBI:50058"/>
        <dbReference type="ChEBI" id="CHEBI:57844"/>
        <dbReference type="ChEBI" id="CHEBI:58772"/>
        <dbReference type="EC" id="1.8.4.11"/>
    </reaction>
</comment>
<sequence>MPALSLPRRPLVGLGAALALSAAFAWAPFAHAASSAVTLPPPSTTGPIPTGPTSDALQSAVLAGGCFWGIEAVYQHLDGVTEVVSGYSGGEAATADYRLVSAGRTEHAEAVRITYDPRQVSYARLLQVFFSVAHDPTQLNRQGPDRGRQYRSSIFYADETQQRVAEAYIDQLDAAGVFDRPIVTRLDPLNAFYPAEDYHQDYAYHHPNQPYIVFNDLPKVANLKRRFPGDYRDTPVLDTAR</sequence>
<comment type="caution">
    <text evidence="7">The sequence shown here is derived from an EMBL/GenBank/DDBJ whole genome shotgun (WGS) entry which is preliminary data.</text>
</comment>
<dbReference type="EC" id="1.8.4.11" evidence="4"/>
<name>A0ABV1N3V2_9GAMM</name>
<organism evidence="7 8">
    <name type="scientific">Halomonas pelophila</name>
    <dbReference type="NCBI Taxonomy" id="3151122"/>
    <lineage>
        <taxon>Bacteria</taxon>
        <taxon>Pseudomonadati</taxon>
        <taxon>Pseudomonadota</taxon>
        <taxon>Gammaproteobacteria</taxon>
        <taxon>Oceanospirillales</taxon>
        <taxon>Halomonadaceae</taxon>
        <taxon>Halomonas</taxon>
    </lineage>
</organism>
<evidence type="ECO:0000256" key="5">
    <source>
        <dbReference type="SAM" id="SignalP"/>
    </source>
</evidence>
<evidence type="ECO:0000256" key="1">
    <source>
        <dbReference type="ARBA" id="ARBA00023002"/>
    </source>
</evidence>
<evidence type="ECO:0000256" key="4">
    <source>
        <dbReference type="HAMAP-Rule" id="MF_01401"/>
    </source>
</evidence>
<keyword evidence="1 4" id="KW-0560">Oxidoreductase</keyword>